<sequence length="201" mass="22870">MKLFLGYSLVVLYLLCGSFCCRYEDDYDFVTVEAEITNLATIEGNKAVFVQNEILYLTVNIPRKIVTTKGKSIDLAEDLGAQSCSFRLKLRKKGIFETPSLLVLSENEIFLEEGDVSLDDYEESVLNCSAVLQENSYVLHLGIQLKEKGDFILSQDMQTKSEWKFYFSDSELEDNTFEDVTIISPLDQENSTVLGFEFLVE</sequence>
<keyword evidence="2" id="KW-1185">Reference proteome</keyword>
<accession>A0ABW4XZZ6</accession>
<evidence type="ECO:0008006" key="3">
    <source>
        <dbReference type="Google" id="ProtNLM"/>
    </source>
</evidence>
<dbReference type="RefSeq" id="WP_379831673.1">
    <property type="nucleotide sequence ID" value="NZ_JBHUHU010000005.1"/>
</dbReference>
<gene>
    <name evidence="1" type="ORF">ACFSJE_14985</name>
</gene>
<protein>
    <recommendedName>
        <fullName evidence="3">Lipoprotein</fullName>
    </recommendedName>
</protein>
<dbReference type="EMBL" id="JBHUHU010000005">
    <property type="protein sequence ID" value="MFD2101091.1"/>
    <property type="molecule type" value="Genomic_DNA"/>
</dbReference>
<dbReference type="Proteomes" id="UP001597342">
    <property type="component" value="Unassembled WGS sequence"/>
</dbReference>
<proteinExistence type="predicted"/>
<evidence type="ECO:0000313" key="2">
    <source>
        <dbReference type="Proteomes" id="UP001597342"/>
    </source>
</evidence>
<evidence type="ECO:0000313" key="1">
    <source>
        <dbReference type="EMBL" id="MFD2101091.1"/>
    </source>
</evidence>
<comment type="caution">
    <text evidence="1">The sequence shown here is derived from an EMBL/GenBank/DDBJ whole genome shotgun (WGS) entry which is preliminary data.</text>
</comment>
<organism evidence="1 2">
    <name type="scientific">Flagellimonas iocasae</name>
    <dbReference type="NCBI Taxonomy" id="2055905"/>
    <lineage>
        <taxon>Bacteria</taxon>
        <taxon>Pseudomonadati</taxon>
        <taxon>Bacteroidota</taxon>
        <taxon>Flavobacteriia</taxon>
        <taxon>Flavobacteriales</taxon>
        <taxon>Flavobacteriaceae</taxon>
        <taxon>Flagellimonas</taxon>
    </lineage>
</organism>
<name>A0ABW4XZZ6_9FLAO</name>
<reference evidence="2" key="1">
    <citation type="journal article" date="2019" name="Int. J. Syst. Evol. Microbiol.">
        <title>The Global Catalogue of Microorganisms (GCM) 10K type strain sequencing project: providing services to taxonomists for standard genome sequencing and annotation.</title>
        <authorList>
            <consortium name="The Broad Institute Genomics Platform"/>
            <consortium name="The Broad Institute Genome Sequencing Center for Infectious Disease"/>
            <person name="Wu L."/>
            <person name="Ma J."/>
        </authorList>
    </citation>
    <scope>NUCLEOTIDE SEQUENCE [LARGE SCALE GENOMIC DNA]</scope>
    <source>
        <strain evidence="2">JCM 3389</strain>
    </source>
</reference>